<comment type="similarity">
    <text evidence="4">Belongs to the GMC oxidoreductase family.</text>
</comment>
<dbReference type="PANTHER" id="PTHR11552:SF147">
    <property type="entry name" value="CHOLINE DEHYDROGENASE, MITOCHONDRIAL"/>
    <property type="match status" value="1"/>
</dbReference>
<dbReference type="Gene3D" id="3.30.560.10">
    <property type="entry name" value="Glucose Oxidase, domain 3"/>
    <property type="match status" value="1"/>
</dbReference>
<evidence type="ECO:0000256" key="7">
    <source>
        <dbReference type="ARBA" id="ARBA00022630"/>
    </source>
</evidence>
<feature type="binding site" evidence="10">
    <location>
        <position position="259"/>
    </location>
    <ligand>
        <name>FAD</name>
        <dbReference type="ChEBI" id="CHEBI:57692"/>
    </ligand>
</feature>
<dbReference type="PANTHER" id="PTHR11552">
    <property type="entry name" value="GLUCOSE-METHANOL-CHOLINE GMC OXIDOREDUCTASE"/>
    <property type="match status" value="1"/>
</dbReference>
<dbReference type="EMBL" id="JAQJAN010000009">
    <property type="protein sequence ID" value="KAJ5720037.1"/>
    <property type="molecule type" value="Genomic_DNA"/>
</dbReference>
<accession>A0AAD6HJJ5</accession>
<reference evidence="12" key="2">
    <citation type="submission" date="2023-01" db="EMBL/GenBank/DDBJ databases">
        <authorList>
            <person name="Petersen C."/>
        </authorList>
    </citation>
    <scope>NUCLEOTIDE SEQUENCE</scope>
    <source>
        <strain evidence="12">IBT 17514</strain>
    </source>
</reference>
<dbReference type="InterPro" id="IPR007867">
    <property type="entry name" value="GMC_OxRtase_C"/>
</dbReference>
<sequence>MGRNPMENPLHYATPQLRVGPPVTYAAAQRTLNGYDYVIVGAGAAGCVLASKLSEDKNTSVLLLEAGGNNQNVLASKVPLMFGELFHSEYDWDYNTVEQPALASRKLYWPRGRILGGSTSLNAMMYHHCAKSDYDEWVSVHGCQGWGYDDLVPYFRRMEKFTPNPSRPTIEAANRGAEGKWSTGYSWLSEIGEKGFLPACEEVGIPAIPDVNTNQGTLGVTRFQTFIDRKGERSSMATAFLTPEVRQRPNLYIGCHAHVTRVLFDCLTTDVPTTIGVEFQSSKDPTRQNFQVHAKREVILSGGAVNTPQLLLLSGVGPADELTPLGVPIVHNSRAVGKNLKDHLCPTPIICKANPSYTLDYLKSPLKSLPALLRWKLFGSGPLTNNVGEVAAFLRTVDFNFPESSSPPADFTSGSVGPDIELIAAPLSFIHHGEEPAADGEGTFSIVPTHLRPRSTGTISLKSRNPHDHPIINPKYLSDESDNDKKVILAGLRVCLRIIRSASFQKYFEPVPINDDPASKWWPYSSSNIEKISDENLIRFMKEKAFTLYHPIGTARMGPDPSRSVVDLQCKVYGVKGLRVMDASVFPEQISGHPTAPIGAMAFKLSQMIKEGDTSGTPFSAHL</sequence>
<evidence type="ECO:0000313" key="13">
    <source>
        <dbReference type="Proteomes" id="UP001215712"/>
    </source>
</evidence>
<dbReference type="GO" id="GO:0005737">
    <property type="term" value="C:cytoplasm"/>
    <property type="evidence" value="ECO:0007669"/>
    <property type="project" value="UniProtKB-SubCell"/>
</dbReference>
<keyword evidence="8 10" id="KW-0274">FAD</keyword>
<evidence type="ECO:0000256" key="5">
    <source>
        <dbReference type="ARBA" id="ARBA00022490"/>
    </source>
</evidence>
<feature type="active site" description="Proton donor" evidence="9">
    <location>
        <position position="550"/>
    </location>
</feature>
<evidence type="ECO:0000256" key="4">
    <source>
        <dbReference type="ARBA" id="ARBA00010790"/>
    </source>
</evidence>
<comment type="caution">
    <text evidence="12">The sequence shown here is derived from an EMBL/GenBank/DDBJ whole genome shotgun (WGS) entry which is preliminary data.</text>
</comment>
<dbReference type="SUPFAM" id="SSF51905">
    <property type="entry name" value="FAD/NAD(P)-binding domain"/>
    <property type="match status" value="1"/>
</dbReference>
<keyword evidence="6" id="KW-0964">Secreted</keyword>
<feature type="domain" description="Glucose-methanol-choline oxidoreductase N-terminal" evidence="11">
    <location>
        <begin position="303"/>
        <end position="317"/>
    </location>
</feature>
<proteinExistence type="inferred from homology"/>
<keyword evidence="5" id="KW-0963">Cytoplasm</keyword>
<comment type="subcellular location">
    <subcellularLocation>
        <location evidence="3">Cytoplasm</location>
    </subcellularLocation>
    <subcellularLocation>
        <location evidence="2">Secreted</location>
        <location evidence="2">Cell wall</location>
    </subcellularLocation>
</comment>
<evidence type="ECO:0000256" key="10">
    <source>
        <dbReference type="PIRSR" id="PIRSR000137-2"/>
    </source>
</evidence>
<feature type="active site" description="Proton acceptor" evidence="9">
    <location>
        <position position="593"/>
    </location>
</feature>
<evidence type="ECO:0000256" key="1">
    <source>
        <dbReference type="ARBA" id="ARBA00001974"/>
    </source>
</evidence>
<dbReference type="Proteomes" id="UP001215712">
    <property type="component" value="Unassembled WGS sequence"/>
</dbReference>
<protein>
    <recommendedName>
        <fullName evidence="11">Glucose-methanol-choline oxidoreductase N-terminal domain-containing protein</fullName>
    </recommendedName>
</protein>
<dbReference type="InterPro" id="IPR000172">
    <property type="entry name" value="GMC_OxRdtase_N"/>
</dbReference>
<evidence type="ECO:0000259" key="11">
    <source>
        <dbReference type="PROSITE" id="PS00624"/>
    </source>
</evidence>
<dbReference type="InterPro" id="IPR012132">
    <property type="entry name" value="GMC_OxRdtase"/>
</dbReference>
<dbReference type="Pfam" id="PF00732">
    <property type="entry name" value="GMC_oxred_N"/>
    <property type="match status" value="1"/>
</dbReference>
<reference evidence="12" key="1">
    <citation type="journal article" date="2023" name="IMA Fungus">
        <title>Comparative genomic study of the Penicillium genus elucidates a diverse pangenome and 15 lateral gene transfer events.</title>
        <authorList>
            <person name="Petersen C."/>
            <person name="Sorensen T."/>
            <person name="Nielsen M.R."/>
            <person name="Sondergaard T.E."/>
            <person name="Sorensen J.L."/>
            <person name="Fitzpatrick D.A."/>
            <person name="Frisvad J.C."/>
            <person name="Nielsen K.L."/>
        </authorList>
    </citation>
    <scope>NUCLEOTIDE SEQUENCE</scope>
    <source>
        <strain evidence="12">IBT 17514</strain>
    </source>
</reference>
<dbReference type="AlphaFoldDB" id="A0AAD6HJJ5"/>
<dbReference type="Pfam" id="PF05199">
    <property type="entry name" value="GMC_oxred_C"/>
    <property type="match status" value="1"/>
</dbReference>
<keyword evidence="13" id="KW-1185">Reference proteome</keyword>
<dbReference type="PROSITE" id="PS00624">
    <property type="entry name" value="GMC_OXRED_2"/>
    <property type="match status" value="1"/>
</dbReference>
<evidence type="ECO:0000256" key="6">
    <source>
        <dbReference type="ARBA" id="ARBA00022512"/>
    </source>
</evidence>
<dbReference type="InterPro" id="IPR036188">
    <property type="entry name" value="FAD/NAD-bd_sf"/>
</dbReference>
<keyword evidence="7" id="KW-0285">Flavoprotein</keyword>
<dbReference type="SUPFAM" id="SSF54373">
    <property type="entry name" value="FAD-linked reductases, C-terminal domain"/>
    <property type="match status" value="1"/>
</dbReference>
<dbReference type="GO" id="GO:0016614">
    <property type="term" value="F:oxidoreductase activity, acting on CH-OH group of donors"/>
    <property type="evidence" value="ECO:0007669"/>
    <property type="project" value="InterPro"/>
</dbReference>
<comment type="cofactor">
    <cofactor evidence="1 10">
        <name>FAD</name>
        <dbReference type="ChEBI" id="CHEBI:57692"/>
    </cofactor>
</comment>
<evidence type="ECO:0000256" key="8">
    <source>
        <dbReference type="ARBA" id="ARBA00022827"/>
    </source>
</evidence>
<keyword evidence="6" id="KW-0134">Cell wall</keyword>
<evidence type="ECO:0000256" key="2">
    <source>
        <dbReference type="ARBA" id="ARBA00004191"/>
    </source>
</evidence>
<dbReference type="Gene3D" id="3.50.50.60">
    <property type="entry name" value="FAD/NAD(P)-binding domain"/>
    <property type="match status" value="1"/>
</dbReference>
<evidence type="ECO:0000313" key="12">
    <source>
        <dbReference type="EMBL" id="KAJ5720037.1"/>
    </source>
</evidence>
<name>A0AAD6HJJ5_9EURO</name>
<evidence type="ECO:0000256" key="9">
    <source>
        <dbReference type="PIRSR" id="PIRSR000137-1"/>
    </source>
</evidence>
<evidence type="ECO:0000256" key="3">
    <source>
        <dbReference type="ARBA" id="ARBA00004496"/>
    </source>
</evidence>
<dbReference type="PIRSF" id="PIRSF000137">
    <property type="entry name" value="Alcohol_oxidase"/>
    <property type="match status" value="1"/>
</dbReference>
<organism evidence="12 13">
    <name type="scientific">Penicillium malachiteum</name>
    <dbReference type="NCBI Taxonomy" id="1324776"/>
    <lineage>
        <taxon>Eukaryota</taxon>
        <taxon>Fungi</taxon>
        <taxon>Dikarya</taxon>
        <taxon>Ascomycota</taxon>
        <taxon>Pezizomycotina</taxon>
        <taxon>Eurotiomycetes</taxon>
        <taxon>Eurotiomycetidae</taxon>
        <taxon>Eurotiales</taxon>
        <taxon>Aspergillaceae</taxon>
        <taxon>Penicillium</taxon>
    </lineage>
</organism>
<dbReference type="GO" id="GO:0050660">
    <property type="term" value="F:flavin adenine dinucleotide binding"/>
    <property type="evidence" value="ECO:0007669"/>
    <property type="project" value="InterPro"/>
</dbReference>
<gene>
    <name evidence="12" type="ORF">N7493_006915</name>
</gene>